<feature type="region of interest" description="Disordered" evidence="1">
    <location>
        <begin position="1"/>
        <end position="99"/>
    </location>
</feature>
<accession>A0A5B7EN49</accession>
<gene>
    <name evidence="2" type="ORF">E2C01_027210</name>
</gene>
<dbReference type="Proteomes" id="UP000324222">
    <property type="component" value="Unassembled WGS sequence"/>
</dbReference>
<reference evidence="2 3" key="1">
    <citation type="submission" date="2019-05" db="EMBL/GenBank/DDBJ databases">
        <title>Another draft genome of Portunus trituberculatus and its Hox gene families provides insights of decapod evolution.</title>
        <authorList>
            <person name="Jeong J.-H."/>
            <person name="Song I."/>
            <person name="Kim S."/>
            <person name="Choi T."/>
            <person name="Kim D."/>
            <person name="Ryu S."/>
            <person name="Kim W."/>
        </authorList>
    </citation>
    <scope>NUCLEOTIDE SEQUENCE [LARGE SCALE GENOMIC DNA]</scope>
    <source>
        <tissue evidence="2">Muscle</tissue>
    </source>
</reference>
<evidence type="ECO:0000313" key="3">
    <source>
        <dbReference type="Proteomes" id="UP000324222"/>
    </source>
</evidence>
<proteinExistence type="predicted"/>
<dbReference type="AlphaFoldDB" id="A0A5B7EN49"/>
<evidence type="ECO:0000313" key="2">
    <source>
        <dbReference type="EMBL" id="MPC33844.1"/>
    </source>
</evidence>
<feature type="compositionally biased region" description="Pro residues" evidence="1">
    <location>
        <begin position="89"/>
        <end position="99"/>
    </location>
</feature>
<sequence>MMEDREGGEGAVASWIHAAPFDSTRSVKPGLGLLEVKSRSRPQPVNTTPLGVSWDQPSPSTSPLRHRDYPVGTHIPRRPWPITAKTIDQPPPHTHTPMR</sequence>
<name>A0A5B7EN49_PORTR</name>
<dbReference type="EMBL" id="VSRR010002922">
    <property type="protein sequence ID" value="MPC33844.1"/>
    <property type="molecule type" value="Genomic_DNA"/>
</dbReference>
<evidence type="ECO:0000256" key="1">
    <source>
        <dbReference type="SAM" id="MobiDB-lite"/>
    </source>
</evidence>
<feature type="compositionally biased region" description="Polar residues" evidence="1">
    <location>
        <begin position="41"/>
        <end position="63"/>
    </location>
</feature>
<protein>
    <submittedName>
        <fullName evidence="2">Uncharacterized protein</fullName>
    </submittedName>
</protein>
<keyword evidence="3" id="KW-1185">Reference proteome</keyword>
<comment type="caution">
    <text evidence="2">The sequence shown here is derived from an EMBL/GenBank/DDBJ whole genome shotgun (WGS) entry which is preliminary data.</text>
</comment>
<organism evidence="2 3">
    <name type="scientific">Portunus trituberculatus</name>
    <name type="common">Swimming crab</name>
    <name type="synonym">Neptunus trituberculatus</name>
    <dbReference type="NCBI Taxonomy" id="210409"/>
    <lineage>
        <taxon>Eukaryota</taxon>
        <taxon>Metazoa</taxon>
        <taxon>Ecdysozoa</taxon>
        <taxon>Arthropoda</taxon>
        <taxon>Crustacea</taxon>
        <taxon>Multicrustacea</taxon>
        <taxon>Malacostraca</taxon>
        <taxon>Eumalacostraca</taxon>
        <taxon>Eucarida</taxon>
        <taxon>Decapoda</taxon>
        <taxon>Pleocyemata</taxon>
        <taxon>Brachyura</taxon>
        <taxon>Eubrachyura</taxon>
        <taxon>Portunoidea</taxon>
        <taxon>Portunidae</taxon>
        <taxon>Portuninae</taxon>
        <taxon>Portunus</taxon>
    </lineage>
</organism>